<organism evidence="1 2">
    <name type="scientific">Thermoactinomyces mirandus</name>
    <dbReference type="NCBI Taxonomy" id="2756294"/>
    <lineage>
        <taxon>Bacteria</taxon>
        <taxon>Bacillati</taxon>
        <taxon>Bacillota</taxon>
        <taxon>Bacilli</taxon>
        <taxon>Bacillales</taxon>
        <taxon>Thermoactinomycetaceae</taxon>
        <taxon>Thermoactinomyces</taxon>
    </lineage>
</organism>
<accession>A0A7W2ART0</accession>
<dbReference type="RefSeq" id="WP_181738506.1">
    <property type="nucleotide sequence ID" value="NZ_JACEOL010000016.1"/>
</dbReference>
<comment type="caution">
    <text evidence="1">The sequence shown here is derived from an EMBL/GenBank/DDBJ whole genome shotgun (WGS) entry which is preliminary data.</text>
</comment>
<sequence length="157" mass="18420">MDKRAQSLVRESINEKKEEVIHSFQVLFQYPFHPNTTFILLEIRGDGGLFGLTVTQMNGWGEQLTKNAQGEYAIFEGIGFDTCKKLEQDYQEILEDDEFITEIDEYAKEYFVPFFQECFNQAGGKKKAKLPFYLYYPNSGDAYDLVKEKWLDEDEYL</sequence>
<dbReference type="EMBL" id="JACEOL010000016">
    <property type="protein sequence ID" value="MBA4601716.1"/>
    <property type="molecule type" value="Genomic_DNA"/>
</dbReference>
<protein>
    <submittedName>
        <fullName evidence="1">Uncharacterized protein</fullName>
    </submittedName>
</protein>
<name>A0A7W2ART0_9BACL</name>
<reference evidence="1 2" key="1">
    <citation type="submission" date="2020-07" db="EMBL/GenBank/DDBJ databases">
        <title>Thermoactinomyces phylogeny.</title>
        <authorList>
            <person name="Dunlap C."/>
        </authorList>
    </citation>
    <scope>NUCLEOTIDE SEQUENCE [LARGE SCALE GENOMIC DNA]</scope>
    <source>
        <strain evidence="1 2">AMNI-1</strain>
    </source>
</reference>
<evidence type="ECO:0000313" key="1">
    <source>
        <dbReference type="EMBL" id="MBA4601716.1"/>
    </source>
</evidence>
<gene>
    <name evidence="1" type="ORF">H2C83_05140</name>
</gene>
<keyword evidence="2" id="KW-1185">Reference proteome</keyword>
<dbReference type="Proteomes" id="UP000538292">
    <property type="component" value="Unassembled WGS sequence"/>
</dbReference>
<dbReference type="AlphaFoldDB" id="A0A7W2ART0"/>
<evidence type="ECO:0000313" key="2">
    <source>
        <dbReference type="Proteomes" id="UP000538292"/>
    </source>
</evidence>
<proteinExistence type="predicted"/>